<reference evidence="9 10" key="1">
    <citation type="submission" date="2016-11" db="EMBL/GenBank/DDBJ databases">
        <authorList>
            <person name="Jaros S."/>
            <person name="Januszkiewicz K."/>
            <person name="Wedrychowicz H."/>
        </authorList>
    </citation>
    <scope>NUCLEOTIDE SEQUENCE [LARGE SCALE GENOMIC DNA]</scope>
    <source>
        <strain evidence="9 10">DSM 9297</strain>
    </source>
</reference>
<dbReference type="GO" id="GO:0006565">
    <property type="term" value="P:L-serine catabolic process"/>
    <property type="evidence" value="ECO:0007669"/>
    <property type="project" value="TreeGrafter"/>
</dbReference>
<dbReference type="PROSITE" id="PS00165">
    <property type="entry name" value="DEHYDRATASE_SER_THR"/>
    <property type="match status" value="1"/>
</dbReference>
<dbReference type="InterPro" id="IPR045865">
    <property type="entry name" value="ACT-like_dom_sf"/>
</dbReference>
<dbReference type="InterPro" id="IPR005789">
    <property type="entry name" value="Thr_deHydtase_catblc"/>
</dbReference>
<name>A0A1M5JTE5_9EURY</name>
<dbReference type="SUPFAM" id="SSF55021">
    <property type="entry name" value="ACT-like"/>
    <property type="match status" value="1"/>
</dbReference>
<dbReference type="PROSITE" id="PS51671">
    <property type="entry name" value="ACT"/>
    <property type="match status" value="1"/>
</dbReference>
<evidence type="ECO:0000256" key="5">
    <source>
        <dbReference type="ARBA" id="ARBA00022624"/>
    </source>
</evidence>
<gene>
    <name evidence="9" type="ORF">SAMN05443636_0241</name>
</gene>
<evidence type="ECO:0000313" key="10">
    <source>
        <dbReference type="Proteomes" id="UP000184357"/>
    </source>
</evidence>
<evidence type="ECO:0000313" key="9">
    <source>
        <dbReference type="EMBL" id="SHG43253.1"/>
    </source>
</evidence>
<evidence type="ECO:0000256" key="7">
    <source>
        <dbReference type="ARBA" id="ARBA00023239"/>
    </source>
</evidence>
<keyword evidence="5" id="KW-0412">Isoleucine biosynthesis</keyword>
<dbReference type="GO" id="GO:0006567">
    <property type="term" value="P:L-threonine catabolic process"/>
    <property type="evidence" value="ECO:0007669"/>
    <property type="project" value="InterPro"/>
</dbReference>
<dbReference type="Pfam" id="PF00291">
    <property type="entry name" value="PALP"/>
    <property type="match status" value="1"/>
</dbReference>
<dbReference type="InterPro" id="IPR000634">
    <property type="entry name" value="Ser/Thr_deHydtase_PyrdxlP-BS"/>
</dbReference>
<dbReference type="UniPathway" id="UPA00047">
    <property type="reaction ID" value="UER00054"/>
</dbReference>
<dbReference type="GO" id="GO:0004794">
    <property type="term" value="F:threonine deaminase activity"/>
    <property type="evidence" value="ECO:0007669"/>
    <property type="project" value="UniProtKB-EC"/>
</dbReference>
<dbReference type="EC" id="4.3.1.19" evidence="4"/>
<dbReference type="GO" id="GO:0003941">
    <property type="term" value="F:L-serine ammonia-lyase activity"/>
    <property type="evidence" value="ECO:0007669"/>
    <property type="project" value="TreeGrafter"/>
</dbReference>
<dbReference type="InterPro" id="IPR001926">
    <property type="entry name" value="TrpB-like_PALP"/>
</dbReference>
<protein>
    <recommendedName>
        <fullName evidence="4">threonine ammonia-lyase</fullName>
        <ecNumber evidence="4">4.3.1.19</ecNumber>
    </recommendedName>
</protein>
<dbReference type="RefSeq" id="WP_073306583.1">
    <property type="nucleotide sequence ID" value="NZ_FQWV01000001.1"/>
</dbReference>
<dbReference type="STRING" id="43928.SAMN05443636_0241"/>
<comment type="similarity">
    <text evidence="3">Belongs to the serine/threonine dehydratase family.</text>
</comment>
<evidence type="ECO:0000256" key="6">
    <source>
        <dbReference type="ARBA" id="ARBA00022898"/>
    </source>
</evidence>
<keyword evidence="10" id="KW-1185">Reference proteome</keyword>
<dbReference type="CDD" id="cd01562">
    <property type="entry name" value="Thr-dehyd"/>
    <property type="match status" value="1"/>
</dbReference>
<dbReference type="OrthoDB" id="9915at2157"/>
<dbReference type="InterPro" id="IPR036052">
    <property type="entry name" value="TrpB-like_PALP_sf"/>
</dbReference>
<dbReference type="GO" id="GO:0030170">
    <property type="term" value="F:pyridoxal phosphate binding"/>
    <property type="evidence" value="ECO:0007669"/>
    <property type="project" value="InterPro"/>
</dbReference>
<evidence type="ECO:0000256" key="4">
    <source>
        <dbReference type="ARBA" id="ARBA00012096"/>
    </source>
</evidence>
<dbReference type="FunFam" id="3.40.50.1100:FF:000007">
    <property type="entry name" value="L-threonine dehydratase catabolic TdcB"/>
    <property type="match status" value="1"/>
</dbReference>
<keyword evidence="5" id="KW-0100">Branched-chain amino acid biosynthesis</keyword>
<dbReference type="InterPro" id="IPR002912">
    <property type="entry name" value="ACT_dom"/>
</dbReference>
<dbReference type="GO" id="GO:0009097">
    <property type="term" value="P:isoleucine biosynthetic process"/>
    <property type="evidence" value="ECO:0007669"/>
    <property type="project" value="UniProtKB-UniPathway"/>
</dbReference>
<keyword evidence="5" id="KW-0028">Amino-acid biosynthesis</keyword>
<dbReference type="Proteomes" id="UP000184357">
    <property type="component" value="Unassembled WGS sequence"/>
</dbReference>
<dbReference type="AlphaFoldDB" id="A0A1M5JTE5"/>
<dbReference type="Gene3D" id="3.40.50.1100">
    <property type="match status" value="2"/>
</dbReference>
<dbReference type="CDD" id="cd04886">
    <property type="entry name" value="ACT_ThrD-II-like"/>
    <property type="match status" value="1"/>
</dbReference>
<dbReference type="NCBIfam" id="TIGR01127">
    <property type="entry name" value="ilvA_1Cterm"/>
    <property type="match status" value="1"/>
</dbReference>
<evidence type="ECO:0000256" key="2">
    <source>
        <dbReference type="ARBA" id="ARBA00004810"/>
    </source>
</evidence>
<sequence>MLTYEDVLAAREHVEQVAVRTPVNYSHSFSELTGAEVNLKLENTQRTGAFKIRGAMNRIAALSDEEHERGVVTASAGNHAQGVALAATRAGVDSTIVMPKYAPVSKVEATKRYGGDVVLHGIDYDEAQTHAHEIEREQDKVYVHAFEDERVMAGQGTIGLEIAEQCPEVDTVVVPIGGGGLVSGVATALKGALDDVRVVGVQAAGADSAARSVREGRRVELGGVDTVADGIAVREVGEHTFPYIRERVDEVVTVDDEAIAEALTLLLERSKTVVEGAGAVALAAVLEETFEYEEGEVIVPALCGGNIDMNTLITVILRGLVRMGRYLKVSLELKDRPGELERVAGIIAREDANVYALSHDRTSRDIAVDAADLEIELETHGDEHAARVVAALEEAGYEVEVLA</sequence>
<dbReference type="PANTHER" id="PTHR48078">
    <property type="entry name" value="THREONINE DEHYDRATASE, MITOCHONDRIAL-RELATED"/>
    <property type="match status" value="1"/>
</dbReference>
<comment type="pathway">
    <text evidence="2">Amino-acid biosynthesis; L-isoleucine biosynthesis; 2-oxobutanoate from L-threonine: step 1/1.</text>
</comment>
<feature type="domain" description="ACT" evidence="8">
    <location>
        <begin position="328"/>
        <end position="403"/>
    </location>
</feature>
<dbReference type="InterPro" id="IPR044561">
    <property type="entry name" value="ACT_ThrD-II-like"/>
</dbReference>
<dbReference type="SUPFAM" id="SSF53686">
    <property type="entry name" value="Tryptophan synthase beta subunit-like PLP-dependent enzymes"/>
    <property type="match status" value="1"/>
</dbReference>
<dbReference type="PANTHER" id="PTHR48078:SF6">
    <property type="entry name" value="L-THREONINE DEHYDRATASE CATABOLIC TDCB"/>
    <property type="match status" value="1"/>
</dbReference>
<evidence type="ECO:0000256" key="3">
    <source>
        <dbReference type="ARBA" id="ARBA00010869"/>
    </source>
</evidence>
<dbReference type="FunFam" id="3.40.50.1100:FF:000005">
    <property type="entry name" value="Threonine dehydratase catabolic"/>
    <property type="match status" value="1"/>
</dbReference>
<keyword evidence="7 9" id="KW-0456">Lyase</keyword>
<accession>A0A1M5JTE5</accession>
<evidence type="ECO:0000256" key="1">
    <source>
        <dbReference type="ARBA" id="ARBA00001933"/>
    </source>
</evidence>
<keyword evidence="6" id="KW-0663">Pyridoxal phosphate</keyword>
<organism evidence="9 10">
    <name type="scientific">Halobaculum gomorrense</name>
    <dbReference type="NCBI Taxonomy" id="43928"/>
    <lineage>
        <taxon>Archaea</taxon>
        <taxon>Methanobacteriati</taxon>
        <taxon>Methanobacteriota</taxon>
        <taxon>Stenosarchaea group</taxon>
        <taxon>Halobacteria</taxon>
        <taxon>Halobacteriales</taxon>
        <taxon>Haloferacaceae</taxon>
        <taxon>Halobaculum</taxon>
    </lineage>
</organism>
<evidence type="ECO:0000259" key="8">
    <source>
        <dbReference type="PROSITE" id="PS51671"/>
    </source>
</evidence>
<dbReference type="InterPro" id="IPR050147">
    <property type="entry name" value="Ser/Thr_Dehydratase"/>
</dbReference>
<dbReference type="EMBL" id="FQWV01000001">
    <property type="protein sequence ID" value="SHG43253.1"/>
    <property type="molecule type" value="Genomic_DNA"/>
</dbReference>
<comment type="cofactor">
    <cofactor evidence="1">
        <name>pyridoxal 5'-phosphate</name>
        <dbReference type="ChEBI" id="CHEBI:597326"/>
    </cofactor>
</comment>
<proteinExistence type="inferred from homology"/>